<feature type="transmembrane region" description="Helical" evidence="1">
    <location>
        <begin position="35"/>
        <end position="54"/>
    </location>
</feature>
<keyword evidence="1" id="KW-0812">Transmembrane</keyword>
<evidence type="ECO:0000313" key="2">
    <source>
        <dbReference type="EMBL" id="GJN11380.1"/>
    </source>
</evidence>
<accession>A0AAV5DNA4</accession>
<protein>
    <submittedName>
        <fullName evidence="2">Uncharacterized protein</fullName>
    </submittedName>
</protein>
<keyword evidence="1" id="KW-1133">Transmembrane helix</keyword>
<evidence type="ECO:0000313" key="3">
    <source>
        <dbReference type="Proteomes" id="UP001054889"/>
    </source>
</evidence>
<reference evidence="2" key="1">
    <citation type="journal article" date="2018" name="DNA Res.">
        <title>Multiple hybrid de novo genome assembly of finger millet, an orphan allotetraploid crop.</title>
        <authorList>
            <person name="Hatakeyama M."/>
            <person name="Aluri S."/>
            <person name="Balachadran M.T."/>
            <person name="Sivarajan S.R."/>
            <person name="Patrignani A."/>
            <person name="Gruter S."/>
            <person name="Poveda L."/>
            <person name="Shimizu-Inatsugi R."/>
            <person name="Baeten J."/>
            <person name="Francoijs K.J."/>
            <person name="Nataraja K.N."/>
            <person name="Reddy Y.A.N."/>
            <person name="Phadnis S."/>
            <person name="Ravikumar R.L."/>
            <person name="Schlapbach R."/>
            <person name="Sreeman S.M."/>
            <person name="Shimizu K.K."/>
        </authorList>
    </citation>
    <scope>NUCLEOTIDE SEQUENCE</scope>
</reference>
<dbReference type="Proteomes" id="UP001054889">
    <property type="component" value="Unassembled WGS sequence"/>
</dbReference>
<feature type="transmembrane region" description="Helical" evidence="1">
    <location>
        <begin position="6"/>
        <end position="23"/>
    </location>
</feature>
<sequence>MTYGLIFWILYCWMTTLYFVWEISTNSLMVLKSLVVMLQILIASLLFAILFITVV</sequence>
<gene>
    <name evidence="2" type="primary">ga29566</name>
    <name evidence="2" type="ORF">PR202_ga29566</name>
</gene>
<keyword evidence="3" id="KW-1185">Reference proteome</keyword>
<proteinExistence type="predicted"/>
<dbReference type="EMBL" id="BQKI01000018">
    <property type="protein sequence ID" value="GJN11380.1"/>
    <property type="molecule type" value="Genomic_DNA"/>
</dbReference>
<comment type="caution">
    <text evidence="2">The sequence shown here is derived from an EMBL/GenBank/DDBJ whole genome shotgun (WGS) entry which is preliminary data.</text>
</comment>
<organism evidence="2 3">
    <name type="scientific">Eleusine coracana subsp. coracana</name>
    <dbReference type="NCBI Taxonomy" id="191504"/>
    <lineage>
        <taxon>Eukaryota</taxon>
        <taxon>Viridiplantae</taxon>
        <taxon>Streptophyta</taxon>
        <taxon>Embryophyta</taxon>
        <taxon>Tracheophyta</taxon>
        <taxon>Spermatophyta</taxon>
        <taxon>Magnoliopsida</taxon>
        <taxon>Liliopsida</taxon>
        <taxon>Poales</taxon>
        <taxon>Poaceae</taxon>
        <taxon>PACMAD clade</taxon>
        <taxon>Chloridoideae</taxon>
        <taxon>Cynodonteae</taxon>
        <taxon>Eleusininae</taxon>
        <taxon>Eleusine</taxon>
    </lineage>
</organism>
<keyword evidence="1" id="KW-0472">Membrane</keyword>
<evidence type="ECO:0000256" key="1">
    <source>
        <dbReference type="SAM" id="Phobius"/>
    </source>
</evidence>
<name>A0AAV5DNA4_ELECO</name>
<dbReference type="AlphaFoldDB" id="A0AAV5DNA4"/>
<reference evidence="2" key="2">
    <citation type="submission" date="2021-12" db="EMBL/GenBank/DDBJ databases">
        <title>Resequencing data analysis of finger millet.</title>
        <authorList>
            <person name="Hatakeyama M."/>
            <person name="Aluri S."/>
            <person name="Balachadran M.T."/>
            <person name="Sivarajan S.R."/>
            <person name="Poveda L."/>
            <person name="Shimizu-Inatsugi R."/>
            <person name="Schlapbach R."/>
            <person name="Sreeman S.M."/>
            <person name="Shimizu K.K."/>
        </authorList>
    </citation>
    <scope>NUCLEOTIDE SEQUENCE</scope>
</reference>